<dbReference type="AlphaFoldDB" id="A0A7Y6M945"/>
<accession>A0A7Y6M945</accession>
<dbReference type="Pfam" id="PF01740">
    <property type="entry name" value="STAS"/>
    <property type="match status" value="1"/>
</dbReference>
<evidence type="ECO:0000259" key="3">
    <source>
        <dbReference type="PROSITE" id="PS50801"/>
    </source>
</evidence>
<organism evidence="4 5">
    <name type="scientific">Nonomuraea rhodomycinica</name>
    <dbReference type="NCBI Taxonomy" id="1712872"/>
    <lineage>
        <taxon>Bacteria</taxon>
        <taxon>Bacillati</taxon>
        <taxon>Actinomycetota</taxon>
        <taxon>Actinomycetes</taxon>
        <taxon>Streptosporangiales</taxon>
        <taxon>Streptosporangiaceae</taxon>
        <taxon>Nonomuraea</taxon>
    </lineage>
</organism>
<dbReference type="InterPro" id="IPR036513">
    <property type="entry name" value="STAS_dom_sf"/>
</dbReference>
<evidence type="ECO:0000313" key="5">
    <source>
        <dbReference type="Proteomes" id="UP000546126"/>
    </source>
</evidence>
<protein>
    <recommendedName>
        <fullName evidence="2">Anti-sigma factor antagonist</fullName>
    </recommendedName>
</protein>
<dbReference type="EMBL" id="JABWGO010000001">
    <property type="protein sequence ID" value="NUW39798.1"/>
    <property type="molecule type" value="Genomic_DNA"/>
</dbReference>
<gene>
    <name evidence="4" type="ORF">HT134_06575</name>
</gene>
<reference evidence="4 5" key="1">
    <citation type="submission" date="2020-06" db="EMBL/GenBank/DDBJ databases">
        <authorList>
            <person name="Chanama M."/>
        </authorList>
    </citation>
    <scope>NUCLEOTIDE SEQUENCE [LARGE SCALE GENOMIC DNA]</scope>
    <source>
        <strain evidence="4 5">TBRC6557</strain>
    </source>
</reference>
<name>A0A7Y6M945_9ACTN</name>
<proteinExistence type="inferred from homology"/>
<evidence type="ECO:0000313" key="4">
    <source>
        <dbReference type="EMBL" id="NUW39798.1"/>
    </source>
</evidence>
<dbReference type="Proteomes" id="UP000546126">
    <property type="component" value="Unassembled WGS sequence"/>
</dbReference>
<dbReference type="GO" id="GO:0043856">
    <property type="term" value="F:anti-sigma factor antagonist activity"/>
    <property type="evidence" value="ECO:0007669"/>
    <property type="project" value="InterPro"/>
</dbReference>
<dbReference type="Gene3D" id="3.30.750.24">
    <property type="entry name" value="STAS domain"/>
    <property type="match status" value="1"/>
</dbReference>
<comment type="caution">
    <text evidence="4">The sequence shown here is derived from an EMBL/GenBank/DDBJ whole genome shotgun (WGS) entry which is preliminary data.</text>
</comment>
<feature type="domain" description="STAS" evidence="3">
    <location>
        <begin position="1"/>
        <end position="106"/>
    </location>
</feature>
<evidence type="ECO:0000256" key="1">
    <source>
        <dbReference type="ARBA" id="ARBA00009013"/>
    </source>
</evidence>
<dbReference type="PANTHER" id="PTHR33495">
    <property type="entry name" value="ANTI-SIGMA FACTOR ANTAGONIST TM_1081-RELATED-RELATED"/>
    <property type="match status" value="1"/>
</dbReference>
<dbReference type="PROSITE" id="PS50801">
    <property type="entry name" value="STAS"/>
    <property type="match status" value="1"/>
</dbReference>
<dbReference type="SUPFAM" id="SSF52091">
    <property type="entry name" value="SpoIIaa-like"/>
    <property type="match status" value="1"/>
</dbReference>
<sequence length="106" mass="11531">MTRRRHGDLTVVSLAGEVDVDNSGRMRTCLDESARARGCRLVVDLSAVTFIDTTGLGVLVRVRADLREREGSIALVAPGGQVLRRLRRTNLAPLFPIYATLSQALA</sequence>
<comment type="similarity">
    <text evidence="1 2">Belongs to the anti-sigma-factor antagonist family.</text>
</comment>
<evidence type="ECO:0000256" key="2">
    <source>
        <dbReference type="RuleBase" id="RU003749"/>
    </source>
</evidence>
<dbReference type="InterPro" id="IPR002645">
    <property type="entry name" value="STAS_dom"/>
</dbReference>
<keyword evidence="5" id="KW-1185">Reference proteome</keyword>
<dbReference type="NCBIfam" id="TIGR00377">
    <property type="entry name" value="ant_ant_sig"/>
    <property type="match status" value="1"/>
</dbReference>
<dbReference type="InterPro" id="IPR003658">
    <property type="entry name" value="Anti-sigma_ant"/>
</dbReference>
<dbReference type="PANTHER" id="PTHR33495:SF2">
    <property type="entry name" value="ANTI-SIGMA FACTOR ANTAGONIST TM_1081-RELATED"/>
    <property type="match status" value="1"/>
</dbReference>
<dbReference type="CDD" id="cd07043">
    <property type="entry name" value="STAS_anti-anti-sigma_factors"/>
    <property type="match status" value="1"/>
</dbReference>